<feature type="compositionally biased region" description="Basic and acidic residues" evidence="1">
    <location>
        <begin position="186"/>
        <end position="198"/>
    </location>
</feature>
<feature type="compositionally biased region" description="Low complexity" evidence="1">
    <location>
        <begin position="256"/>
        <end position="269"/>
    </location>
</feature>
<dbReference type="WBParaSite" id="SSLN_0001384201-mRNA-1">
    <property type="protein sequence ID" value="SSLN_0001384201-mRNA-1"/>
    <property type="gene ID" value="SSLN_0001384201"/>
</dbReference>
<sequence>MQIAHNLVKALVTYLHDTDLNTQQRISVVQVVTMLDRCHHSVHLAITMPHIVLTILTIFKVPLGLRNCPVHTDITAIFSARASLNDTHLHTLTERETHPFPLSRDNVLSTDEIHSENDDIPLGDAIPTGGHQLLCDQPQYTDWFSKESETLQENLHSLGLLGSATDSYSEGNEALNGAVHGGKIDKRDAERNRMGAMREEEEDDKEEDLSSISSLLNLEGVIKKCKLRLRTQAESSVSPKDDTLTSDVDARKKLETAAGNTGQAANTTEAVKRQRSSDLGFRTLPGGDVVFTAYLPVPGQNELTWSRLRQRSERNMQGLRQQFNCDIKLYDKPARHRALPVHKLRIRGTSYRDVMRCKNALPDYIANSLITSKQHCDDVLSYEFHKRFLTALVSLTLKPVINKTVITLAKGAIGPDVFHNFKALLQVCSFALMATLDSLPL</sequence>
<feature type="region of interest" description="Disordered" evidence="1">
    <location>
        <begin position="255"/>
        <end position="279"/>
    </location>
</feature>
<dbReference type="EMBL" id="UYSU01038004">
    <property type="protein sequence ID" value="VDL99724.1"/>
    <property type="molecule type" value="Genomic_DNA"/>
</dbReference>
<evidence type="ECO:0000313" key="4">
    <source>
        <dbReference type="WBParaSite" id="SSLN_0001384201-mRNA-1"/>
    </source>
</evidence>
<keyword evidence="3" id="KW-1185">Reference proteome</keyword>
<reference evidence="2 3" key="2">
    <citation type="submission" date="2018-11" db="EMBL/GenBank/DDBJ databases">
        <authorList>
            <consortium name="Pathogen Informatics"/>
        </authorList>
    </citation>
    <scope>NUCLEOTIDE SEQUENCE [LARGE SCALE GENOMIC DNA]</scope>
    <source>
        <strain evidence="2 3">NST_G2</strain>
    </source>
</reference>
<dbReference type="OrthoDB" id="6241283at2759"/>
<protein>
    <submittedName>
        <fullName evidence="4">Rho-GAP domain-containing protein</fullName>
    </submittedName>
</protein>
<reference evidence="4" key="1">
    <citation type="submission" date="2016-06" db="UniProtKB">
        <authorList>
            <consortium name="WormBaseParasite"/>
        </authorList>
    </citation>
    <scope>IDENTIFICATION</scope>
</reference>
<gene>
    <name evidence="2" type="ORF">SSLN_LOCUS13339</name>
</gene>
<evidence type="ECO:0000313" key="3">
    <source>
        <dbReference type="Proteomes" id="UP000275846"/>
    </source>
</evidence>
<feature type="region of interest" description="Disordered" evidence="1">
    <location>
        <begin position="186"/>
        <end position="208"/>
    </location>
</feature>
<accession>A0A183TA41</accession>
<proteinExistence type="predicted"/>
<name>A0A183TA41_SCHSO</name>
<dbReference type="Proteomes" id="UP000275846">
    <property type="component" value="Unassembled WGS sequence"/>
</dbReference>
<evidence type="ECO:0000313" key="2">
    <source>
        <dbReference type="EMBL" id="VDL99724.1"/>
    </source>
</evidence>
<evidence type="ECO:0000256" key="1">
    <source>
        <dbReference type="SAM" id="MobiDB-lite"/>
    </source>
</evidence>
<organism evidence="4">
    <name type="scientific">Schistocephalus solidus</name>
    <name type="common">Tapeworm</name>
    <dbReference type="NCBI Taxonomy" id="70667"/>
    <lineage>
        <taxon>Eukaryota</taxon>
        <taxon>Metazoa</taxon>
        <taxon>Spiralia</taxon>
        <taxon>Lophotrochozoa</taxon>
        <taxon>Platyhelminthes</taxon>
        <taxon>Cestoda</taxon>
        <taxon>Eucestoda</taxon>
        <taxon>Diphyllobothriidea</taxon>
        <taxon>Diphyllobothriidae</taxon>
        <taxon>Schistocephalus</taxon>
    </lineage>
</organism>
<dbReference type="AlphaFoldDB" id="A0A183TA41"/>
<feature type="compositionally biased region" description="Acidic residues" evidence="1">
    <location>
        <begin position="199"/>
        <end position="208"/>
    </location>
</feature>